<protein>
    <submittedName>
        <fullName evidence="2">Uncharacterized protein</fullName>
    </submittedName>
</protein>
<proteinExistence type="predicted"/>
<keyword evidence="3" id="KW-1185">Reference proteome</keyword>
<organism evidence="2 3">
    <name type="scientific">Fraxinus pennsylvanica</name>
    <dbReference type="NCBI Taxonomy" id="56036"/>
    <lineage>
        <taxon>Eukaryota</taxon>
        <taxon>Viridiplantae</taxon>
        <taxon>Streptophyta</taxon>
        <taxon>Embryophyta</taxon>
        <taxon>Tracheophyta</taxon>
        <taxon>Spermatophyta</taxon>
        <taxon>Magnoliopsida</taxon>
        <taxon>eudicotyledons</taxon>
        <taxon>Gunneridae</taxon>
        <taxon>Pentapetalae</taxon>
        <taxon>asterids</taxon>
        <taxon>lamiids</taxon>
        <taxon>Lamiales</taxon>
        <taxon>Oleaceae</taxon>
        <taxon>Oleeae</taxon>
        <taxon>Fraxinus</taxon>
    </lineage>
</organism>
<evidence type="ECO:0000313" key="2">
    <source>
        <dbReference type="EMBL" id="CAI9764127.1"/>
    </source>
</evidence>
<reference evidence="2" key="1">
    <citation type="submission" date="2023-05" db="EMBL/GenBank/DDBJ databases">
        <authorList>
            <person name="Huff M."/>
        </authorList>
    </citation>
    <scope>NUCLEOTIDE SEQUENCE</scope>
</reference>
<evidence type="ECO:0000313" key="3">
    <source>
        <dbReference type="Proteomes" id="UP000834106"/>
    </source>
</evidence>
<feature type="region of interest" description="Disordered" evidence="1">
    <location>
        <begin position="67"/>
        <end position="88"/>
    </location>
</feature>
<dbReference type="AlphaFoldDB" id="A0AAD2DR75"/>
<evidence type="ECO:0000256" key="1">
    <source>
        <dbReference type="SAM" id="MobiDB-lite"/>
    </source>
</evidence>
<sequence length="370" mass="41623">MDSYAGDPYASIWHLCKTPSFRLPQLPPLPHPSAADLHRVEYCLFGPVPQHLLSLYLCFNPTPPNSPNNQQQGCSSSLQDSQSPLNSVQDSQLPLSELCLDKNDQATTPSCCKACHEEDPLLLQGYVDTSILCINFQDSLPPMPREEETNLEAGDPYGENSILLVEELKELALWDQDSVMDDDDVRYMVSVMSEFRKHAFVSEATMNSRYELMSELLNSKKLEKVSEVKSDKYFTRSMLTNANASTDRFTDLDDNNSTTKKKSNEKRKESQVESEANLVSKLTDESANHEIIDIIEDMISPQERTSAKPEVNPLGNQNKKTVGCFSHCHSSFERSKSISKARKRLLVDSDEPLLKKPKHSLCADCRISVL</sequence>
<feature type="compositionally biased region" description="Polar residues" evidence="1">
    <location>
        <begin position="78"/>
        <end position="88"/>
    </location>
</feature>
<dbReference type="EMBL" id="OU503042">
    <property type="protein sequence ID" value="CAI9764127.1"/>
    <property type="molecule type" value="Genomic_DNA"/>
</dbReference>
<dbReference type="Proteomes" id="UP000834106">
    <property type="component" value="Chromosome 7"/>
</dbReference>
<name>A0AAD2DR75_9LAMI</name>
<accession>A0AAD2DR75</accession>
<feature type="compositionally biased region" description="Low complexity" evidence="1">
    <location>
        <begin position="67"/>
        <end position="77"/>
    </location>
</feature>
<gene>
    <name evidence="2" type="ORF">FPE_LOCUS11557</name>
</gene>
<feature type="region of interest" description="Disordered" evidence="1">
    <location>
        <begin position="246"/>
        <end position="282"/>
    </location>
</feature>